<proteinExistence type="predicted"/>
<accession>A0A6J6FLS7</accession>
<evidence type="ECO:0000313" key="2">
    <source>
        <dbReference type="EMBL" id="CAB4590062.1"/>
    </source>
</evidence>
<gene>
    <name evidence="2" type="ORF">UFOPK1722_01591</name>
</gene>
<dbReference type="EMBL" id="CAEZTS010000170">
    <property type="protein sequence ID" value="CAB4590062.1"/>
    <property type="molecule type" value="Genomic_DNA"/>
</dbReference>
<feature type="compositionally biased region" description="Low complexity" evidence="1">
    <location>
        <begin position="10"/>
        <end position="19"/>
    </location>
</feature>
<dbReference type="AlphaFoldDB" id="A0A6J6FLS7"/>
<protein>
    <submittedName>
        <fullName evidence="2">Unannotated protein</fullName>
    </submittedName>
</protein>
<evidence type="ECO:0000256" key="1">
    <source>
        <dbReference type="SAM" id="MobiDB-lite"/>
    </source>
</evidence>
<organism evidence="2">
    <name type="scientific">freshwater metagenome</name>
    <dbReference type="NCBI Taxonomy" id="449393"/>
    <lineage>
        <taxon>unclassified sequences</taxon>
        <taxon>metagenomes</taxon>
        <taxon>ecological metagenomes</taxon>
    </lineage>
</organism>
<name>A0A6J6FLS7_9ZZZZ</name>
<sequence>MRQLSANDGASSSVSATSADTFIARRSQSPRIGSRRRIARTAKIMVGIMKMMNGARHPKAYARNPAEIGPRNAPTALAARCTEKTLERDSIG</sequence>
<feature type="region of interest" description="Disordered" evidence="1">
    <location>
        <begin position="1"/>
        <end position="34"/>
    </location>
</feature>
<reference evidence="2" key="1">
    <citation type="submission" date="2020-05" db="EMBL/GenBank/DDBJ databases">
        <authorList>
            <person name="Chiriac C."/>
            <person name="Salcher M."/>
            <person name="Ghai R."/>
            <person name="Kavagutti S V."/>
        </authorList>
    </citation>
    <scope>NUCLEOTIDE SEQUENCE</scope>
</reference>